<protein>
    <submittedName>
        <fullName evidence="1">Uncharacterized protein</fullName>
    </submittedName>
</protein>
<comment type="caution">
    <text evidence="1">The sequence shown here is derived from an EMBL/GenBank/DDBJ whole genome shotgun (WGS) entry which is preliminary data.</text>
</comment>
<evidence type="ECO:0000313" key="2">
    <source>
        <dbReference type="Proteomes" id="UP000466966"/>
    </source>
</evidence>
<dbReference type="AlphaFoldDB" id="A0A844Z072"/>
<accession>A0A844Z072</accession>
<proteinExistence type="predicted"/>
<evidence type="ECO:0000313" key="1">
    <source>
        <dbReference type="EMBL" id="MXO72882.1"/>
    </source>
</evidence>
<gene>
    <name evidence="1" type="ORF">GRI99_14715</name>
</gene>
<dbReference type="OrthoDB" id="7553907at2"/>
<keyword evidence="2" id="KW-1185">Reference proteome</keyword>
<dbReference type="EMBL" id="WTYV01000006">
    <property type="protein sequence ID" value="MXO72882.1"/>
    <property type="molecule type" value="Genomic_DNA"/>
</dbReference>
<reference evidence="1 2" key="1">
    <citation type="submission" date="2019-12" db="EMBL/GenBank/DDBJ databases">
        <title>Genomic-based taxomic classification of the family Erythrobacteraceae.</title>
        <authorList>
            <person name="Xu L."/>
        </authorList>
    </citation>
    <scope>NUCLEOTIDE SEQUENCE [LARGE SCALE GENOMIC DNA]</scope>
    <source>
        <strain evidence="1 2">M0322</strain>
    </source>
</reference>
<organism evidence="1 2">
    <name type="scientific">Alteraurantiacibacter buctensis</name>
    <dbReference type="NCBI Taxonomy" id="1503981"/>
    <lineage>
        <taxon>Bacteria</taxon>
        <taxon>Pseudomonadati</taxon>
        <taxon>Pseudomonadota</taxon>
        <taxon>Alphaproteobacteria</taxon>
        <taxon>Sphingomonadales</taxon>
        <taxon>Erythrobacteraceae</taxon>
        <taxon>Alteraurantiacibacter</taxon>
    </lineage>
</organism>
<dbReference type="RefSeq" id="WP_160772813.1">
    <property type="nucleotide sequence ID" value="NZ_WTYV01000006.1"/>
</dbReference>
<dbReference type="Proteomes" id="UP000466966">
    <property type="component" value="Unassembled WGS sequence"/>
</dbReference>
<sequence>MTHAETNTKAMAYRRRDSCIVEKWCRQGGIGFEHGARQVIANCQLFWIRAGEPRLIAQYGERLPASTAGDGWTRQEALDELHRYKGMVPRPYWEVFENVIRHNEPAGVAGSRFANNDAQRIQSAKVITGFVASVIATKLGY</sequence>
<name>A0A844Z072_9SPHN</name>